<dbReference type="InterPro" id="IPR037185">
    <property type="entry name" value="EmrE-like"/>
</dbReference>
<evidence type="ECO:0000256" key="5">
    <source>
        <dbReference type="ARBA" id="ARBA00023136"/>
    </source>
</evidence>
<name>A0A5P9JUF5_9HYPH</name>
<protein>
    <submittedName>
        <fullName evidence="8">EamA family transporter</fullName>
    </submittedName>
</protein>
<dbReference type="GO" id="GO:0016020">
    <property type="term" value="C:membrane"/>
    <property type="evidence" value="ECO:0007669"/>
    <property type="project" value="UniProtKB-SubCell"/>
</dbReference>
<dbReference type="KEGG" id="mico:GDR74_09590"/>
<dbReference type="RefSeq" id="WP_152586105.1">
    <property type="nucleotide sequence ID" value="NZ_CP045423.1"/>
</dbReference>
<comment type="similarity">
    <text evidence="2">Belongs to the EamA transporter family.</text>
</comment>
<dbReference type="SUPFAM" id="SSF103481">
    <property type="entry name" value="Multidrug resistance efflux transporter EmrE"/>
    <property type="match status" value="2"/>
</dbReference>
<feature type="transmembrane region" description="Helical" evidence="6">
    <location>
        <begin position="61"/>
        <end position="82"/>
    </location>
</feature>
<dbReference type="Pfam" id="PF00892">
    <property type="entry name" value="EamA"/>
    <property type="match status" value="2"/>
</dbReference>
<evidence type="ECO:0000256" key="1">
    <source>
        <dbReference type="ARBA" id="ARBA00004141"/>
    </source>
</evidence>
<feature type="transmembrane region" description="Helical" evidence="6">
    <location>
        <begin position="270"/>
        <end position="293"/>
    </location>
</feature>
<keyword evidence="5 6" id="KW-0472">Membrane</keyword>
<evidence type="ECO:0000313" key="8">
    <source>
        <dbReference type="EMBL" id="QFU16462.1"/>
    </source>
</evidence>
<sequence>MTLRDFSLMFMVCLTWASHTIVSKLVVSGMEIPPLFYATIRYVIVALVTVPWLMPVPLPRWRMALVGFLMGGGGFALFFLGIKTATPSSAAIVSQLGLPMTALLSVAMLGERIHWKRGIGIALTFVGGLIVMWNPREEFPISGGLVFILGSAFVGSLAAVMMKQIKGVKPLQFQAWVGLASALPLIVLTASFESGQMTKAAAAGWPFVMAVLFSALVVSLLSHTTYYDLIRKYPANLIAPLLIMNPLITVVLGIVITGDRFDMRMAVGSALALCGILIITLGEARTGFLLRVLRKHLR</sequence>
<comment type="subcellular location">
    <subcellularLocation>
        <location evidence="1">Membrane</location>
        <topology evidence="1">Multi-pass membrane protein</topology>
    </subcellularLocation>
</comment>
<proteinExistence type="inferred from homology"/>
<organism evidence="8 9">
    <name type="scientific">Microvirga thermotolerans</name>
    <dbReference type="NCBI Taxonomy" id="2651334"/>
    <lineage>
        <taxon>Bacteria</taxon>
        <taxon>Pseudomonadati</taxon>
        <taxon>Pseudomonadota</taxon>
        <taxon>Alphaproteobacteria</taxon>
        <taxon>Hyphomicrobiales</taxon>
        <taxon>Methylobacteriaceae</taxon>
        <taxon>Microvirga</taxon>
    </lineage>
</organism>
<dbReference type="InterPro" id="IPR000620">
    <property type="entry name" value="EamA_dom"/>
</dbReference>
<dbReference type="PANTHER" id="PTHR32322:SF2">
    <property type="entry name" value="EAMA DOMAIN-CONTAINING PROTEIN"/>
    <property type="match status" value="1"/>
</dbReference>
<feature type="transmembrane region" description="Helical" evidence="6">
    <location>
        <begin position="204"/>
        <end position="223"/>
    </location>
</feature>
<dbReference type="EMBL" id="CP045423">
    <property type="protein sequence ID" value="QFU16462.1"/>
    <property type="molecule type" value="Genomic_DNA"/>
</dbReference>
<feature type="transmembrane region" description="Helical" evidence="6">
    <location>
        <begin position="141"/>
        <end position="161"/>
    </location>
</feature>
<keyword evidence="9" id="KW-1185">Reference proteome</keyword>
<evidence type="ECO:0000256" key="3">
    <source>
        <dbReference type="ARBA" id="ARBA00022692"/>
    </source>
</evidence>
<feature type="domain" description="EamA" evidence="7">
    <location>
        <begin position="8"/>
        <end position="132"/>
    </location>
</feature>
<keyword evidence="3 6" id="KW-0812">Transmembrane</keyword>
<dbReference type="Proteomes" id="UP000325614">
    <property type="component" value="Chromosome"/>
</dbReference>
<evidence type="ECO:0000259" key="7">
    <source>
        <dbReference type="Pfam" id="PF00892"/>
    </source>
</evidence>
<dbReference type="InterPro" id="IPR050638">
    <property type="entry name" value="AA-Vitamin_Transporters"/>
</dbReference>
<dbReference type="PANTHER" id="PTHR32322">
    <property type="entry name" value="INNER MEMBRANE TRANSPORTER"/>
    <property type="match status" value="1"/>
</dbReference>
<evidence type="ECO:0000256" key="6">
    <source>
        <dbReference type="SAM" id="Phobius"/>
    </source>
</evidence>
<dbReference type="AlphaFoldDB" id="A0A5P9JUF5"/>
<feature type="transmembrane region" description="Helical" evidence="6">
    <location>
        <begin position="118"/>
        <end position="135"/>
    </location>
</feature>
<gene>
    <name evidence="8" type="ORF">GDR74_09590</name>
</gene>
<feature type="transmembrane region" description="Helical" evidence="6">
    <location>
        <begin position="235"/>
        <end position="258"/>
    </location>
</feature>
<feature type="domain" description="EamA" evidence="7">
    <location>
        <begin position="144"/>
        <end position="280"/>
    </location>
</feature>
<reference evidence="8 9" key="1">
    <citation type="submission" date="2019-10" db="EMBL/GenBank/DDBJ databases">
        <title>Isolation, Identification of Microvirga thermotolerans HR1, a novel thermophilic bacterium and Comparative Genomics of the genus Microvirga.</title>
        <authorList>
            <person name="Li J."/>
            <person name="Zhang W."/>
            <person name="Lin M."/>
            <person name="Wang J."/>
        </authorList>
    </citation>
    <scope>NUCLEOTIDE SEQUENCE [LARGE SCALE GENOMIC DNA]</scope>
    <source>
        <strain evidence="8 9">HR1</strain>
    </source>
</reference>
<feature type="transmembrane region" description="Helical" evidence="6">
    <location>
        <begin position="173"/>
        <end position="192"/>
    </location>
</feature>
<evidence type="ECO:0000256" key="2">
    <source>
        <dbReference type="ARBA" id="ARBA00007362"/>
    </source>
</evidence>
<keyword evidence="4 6" id="KW-1133">Transmembrane helix</keyword>
<evidence type="ECO:0000313" key="9">
    <source>
        <dbReference type="Proteomes" id="UP000325614"/>
    </source>
</evidence>
<evidence type="ECO:0000256" key="4">
    <source>
        <dbReference type="ARBA" id="ARBA00022989"/>
    </source>
</evidence>
<accession>A0A5P9JUF5</accession>
<feature type="transmembrane region" description="Helical" evidence="6">
    <location>
        <begin position="88"/>
        <end position="106"/>
    </location>
</feature>
<feature type="transmembrane region" description="Helical" evidence="6">
    <location>
        <begin position="34"/>
        <end position="54"/>
    </location>
</feature>